<sequence>MAAYDLVIRGGTIVDGTNIPRFKADLAIKDGRVAKISGKIQAAGAKEIDAQGCIVAPGAIDLHTHYDAQLNWDPYASISGWFGVTSVSVGQCGFGFAPTRPEDRELNMRMMNRIEAIPLKSMQLGMRWDWETFPEYLDSLDRQGLGVNVGALVPFSPLRGYVIGMREARSRTSVTASELNQMKDILREAMQAGAFGFSADKNLEDRTEDGSALPSHVASPEEFLGLSEVLSEFGVGHMGWTIGISNNAQEQHILLAEMMRRSGRPLHVALGDENDGYAWASEVREEEGLPVVIQQTSMNPVAEFTLAEYNMFDYMPHWIEPLVGTAEERAAKLRNPAAREAMKDDVVARPHERTNWNTMTVVEVKHERNRPFEGMTLTELGQAQDKHP</sequence>
<organism evidence="2 3">
    <name type="scientific">Entotheonella factor</name>
    <dbReference type="NCBI Taxonomy" id="1429438"/>
    <lineage>
        <taxon>Bacteria</taxon>
        <taxon>Pseudomonadati</taxon>
        <taxon>Nitrospinota/Tectimicrobiota group</taxon>
        <taxon>Candidatus Tectimicrobiota</taxon>
        <taxon>Candidatus Entotheonellia</taxon>
        <taxon>Candidatus Entotheonellales</taxon>
        <taxon>Candidatus Entotheonellaceae</taxon>
        <taxon>Candidatus Entotheonella</taxon>
    </lineage>
</organism>
<comment type="caution">
    <text evidence="2">The sequence shown here is derived from an EMBL/GenBank/DDBJ whole genome shotgun (WGS) entry which is preliminary data.</text>
</comment>
<dbReference type="EMBL" id="AZHW01000435">
    <property type="protein sequence ID" value="ETW99542.1"/>
    <property type="molecule type" value="Genomic_DNA"/>
</dbReference>
<accession>W4LNJ1</accession>
<dbReference type="AlphaFoldDB" id="W4LNJ1"/>
<keyword evidence="3" id="KW-1185">Reference proteome</keyword>
<evidence type="ECO:0000313" key="2">
    <source>
        <dbReference type="EMBL" id="ETW99542.1"/>
    </source>
</evidence>
<dbReference type="GO" id="GO:0016812">
    <property type="term" value="F:hydrolase activity, acting on carbon-nitrogen (but not peptide) bonds, in cyclic amides"/>
    <property type="evidence" value="ECO:0007669"/>
    <property type="project" value="TreeGrafter"/>
</dbReference>
<gene>
    <name evidence="2" type="ORF">ETSY1_14580</name>
</gene>
<protein>
    <recommendedName>
        <fullName evidence="1">Amidohydrolase 3 domain-containing protein</fullName>
    </recommendedName>
</protein>
<dbReference type="InterPro" id="IPR050378">
    <property type="entry name" value="Metallo-dep_Hydrolases_sf"/>
</dbReference>
<dbReference type="SUPFAM" id="SSF51556">
    <property type="entry name" value="Metallo-dependent hydrolases"/>
    <property type="match status" value="1"/>
</dbReference>
<dbReference type="InterPro" id="IPR011059">
    <property type="entry name" value="Metal-dep_hydrolase_composite"/>
</dbReference>
<dbReference type="SUPFAM" id="SSF51338">
    <property type="entry name" value="Composite domain of metallo-dependent hydrolases"/>
    <property type="match status" value="1"/>
</dbReference>
<feature type="non-terminal residue" evidence="2">
    <location>
        <position position="388"/>
    </location>
</feature>
<proteinExistence type="predicted"/>
<dbReference type="PANTHER" id="PTHR11647">
    <property type="entry name" value="HYDRANTOINASE/DIHYDROPYRIMIDINASE FAMILY MEMBER"/>
    <property type="match status" value="1"/>
</dbReference>
<dbReference type="HOGENOM" id="CLU_016107_2_0_7"/>
<dbReference type="PANTHER" id="PTHR11647:SF1">
    <property type="entry name" value="COLLAPSIN RESPONSE MEDIATOR PROTEIN"/>
    <property type="match status" value="1"/>
</dbReference>
<evidence type="ECO:0000313" key="3">
    <source>
        <dbReference type="Proteomes" id="UP000019141"/>
    </source>
</evidence>
<dbReference type="InterPro" id="IPR032466">
    <property type="entry name" value="Metal_Hydrolase"/>
</dbReference>
<dbReference type="GO" id="GO:0005829">
    <property type="term" value="C:cytosol"/>
    <property type="evidence" value="ECO:0007669"/>
    <property type="project" value="TreeGrafter"/>
</dbReference>
<name>W4LNJ1_ENTF1</name>
<reference evidence="2 3" key="1">
    <citation type="journal article" date="2014" name="Nature">
        <title>An environmental bacterial taxon with a large and distinct metabolic repertoire.</title>
        <authorList>
            <person name="Wilson M.C."/>
            <person name="Mori T."/>
            <person name="Ruckert C."/>
            <person name="Uria A.R."/>
            <person name="Helf M.J."/>
            <person name="Takada K."/>
            <person name="Gernert C."/>
            <person name="Steffens U.A."/>
            <person name="Heycke N."/>
            <person name="Schmitt S."/>
            <person name="Rinke C."/>
            <person name="Helfrich E.J."/>
            <person name="Brachmann A.O."/>
            <person name="Gurgui C."/>
            <person name="Wakimoto T."/>
            <person name="Kracht M."/>
            <person name="Crusemann M."/>
            <person name="Hentschel U."/>
            <person name="Abe I."/>
            <person name="Matsunaga S."/>
            <person name="Kalinowski J."/>
            <person name="Takeyama H."/>
            <person name="Piel J."/>
        </authorList>
    </citation>
    <scope>NUCLEOTIDE SEQUENCE [LARGE SCALE GENOMIC DNA]</scope>
    <source>
        <strain evidence="3">TSY1</strain>
    </source>
</reference>
<evidence type="ECO:0000259" key="1">
    <source>
        <dbReference type="Pfam" id="PF07969"/>
    </source>
</evidence>
<dbReference type="InterPro" id="IPR013108">
    <property type="entry name" value="Amidohydro_3"/>
</dbReference>
<dbReference type="Pfam" id="PF07969">
    <property type="entry name" value="Amidohydro_3"/>
    <property type="match status" value="1"/>
</dbReference>
<dbReference type="Gene3D" id="3.20.20.140">
    <property type="entry name" value="Metal-dependent hydrolases"/>
    <property type="match status" value="1"/>
</dbReference>
<dbReference type="Proteomes" id="UP000019141">
    <property type="component" value="Unassembled WGS sequence"/>
</dbReference>
<feature type="domain" description="Amidohydrolase 3" evidence="1">
    <location>
        <begin position="46"/>
        <end position="288"/>
    </location>
</feature>
<dbReference type="Gene3D" id="2.30.40.10">
    <property type="entry name" value="Urease, subunit C, domain 1"/>
    <property type="match status" value="1"/>
</dbReference>